<name>A0A9D4Q817_RHISA</name>
<evidence type="ECO:0008006" key="3">
    <source>
        <dbReference type="Google" id="ProtNLM"/>
    </source>
</evidence>
<dbReference type="AlphaFoldDB" id="A0A9D4Q817"/>
<protein>
    <recommendedName>
        <fullName evidence="3">Tick transposon</fullName>
    </recommendedName>
</protein>
<organism evidence="1 2">
    <name type="scientific">Rhipicephalus sanguineus</name>
    <name type="common">Brown dog tick</name>
    <name type="synonym">Ixodes sanguineus</name>
    <dbReference type="NCBI Taxonomy" id="34632"/>
    <lineage>
        <taxon>Eukaryota</taxon>
        <taxon>Metazoa</taxon>
        <taxon>Ecdysozoa</taxon>
        <taxon>Arthropoda</taxon>
        <taxon>Chelicerata</taxon>
        <taxon>Arachnida</taxon>
        <taxon>Acari</taxon>
        <taxon>Parasitiformes</taxon>
        <taxon>Ixodida</taxon>
        <taxon>Ixodoidea</taxon>
        <taxon>Ixodidae</taxon>
        <taxon>Rhipicephalinae</taxon>
        <taxon>Rhipicephalus</taxon>
        <taxon>Rhipicephalus</taxon>
    </lineage>
</organism>
<accession>A0A9D4Q817</accession>
<gene>
    <name evidence="1" type="ORF">HPB52_018410</name>
</gene>
<sequence>MASMAVVATGRCNSPACGRCGEPETLEHLLCASTRLVRECSRDTTPYRRWGLPPAILQNLSSRPAPIYQRSGAWWSSWMRLELQPTDEREALTYPCYRPVPAILTEPRHRL</sequence>
<reference evidence="1" key="1">
    <citation type="journal article" date="2020" name="Cell">
        <title>Large-Scale Comparative Analyses of Tick Genomes Elucidate Their Genetic Diversity and Vector Capacities.</title>
        <authorList>
            <consortium name="Tick Genome and Microbiome Consortium (TIGMIC)"/>
            <person name="Jia N."/>
            <person name="Wang J."/>
            <person name="Shi W."/>
            <person name="Du L."/>
            <person name="Sun Y."/>
            <person name="Zhan W."/>
            <person name="Jiang J.F."/>
            <person name="Wang Q."/>
            <person name="Zhang B."/>
            <person name="Ji P."/>
            <person name="Bell-Sakyi L."/>
            <person name="Cui X.M."/>
            <person name="Yuan T.T."/>
            <person name="Jiang B.G."/>
            <person name="Yang W.F."/>
            <person name="Lam T.T."/>
            <person name="Chang Q.C."/>
            <person name="Ding S.J."/>
            <person name="Wang X.J."/>
            <person name="Zhu J.G."/>
            <person name="Ruan X.D."/>
            <person name="Zhao L."/>
            <person name="Wei J.T."/>
            <person name="Ye R.Z."/>
            <person name="Que T.C."/>
            <person name="Du C.H."/>
            <person name="Zhou Y.H."/>
            <person name="Cheng J.X."/>
            <person name="Dai P.F."/>
            <person name="Guo W.B."/>
            <person name="Han X.H."/>
            <person name="Huang E.J."/>
            <person name="Li L.F."/>
            <person name="Wei W."/>
            <person name="Gao Y.C."/>
            <person name="Liu J.Z."/>
            <person name="Shao H.Z."/>
            <person name="Wang X."/>
            <person name="Wang C.C."/>
            <person name="Yang T.C."/>
            <person name="Huo Q.B."/>
            <person name="Li W."/>
            <person name="Chen H.Y."/>
            <person name="Chen S.E."/>
            <person name="Zhou L.G."/>
            <person name="Ni X.B."/>
            <person name="Tian J.H."/>
            <person name="Sheng Y."/>
            <person name="Liu T."/>
            <person name="Pan Y.S."/>
            <person name="Xia L.Y."/>
            <person name="Li J."/>
            <person name="Zhao F."/>
            <person name="Cao W.C."/>
        </authorList>
    </citation>
    <scope>NUCLEOTIDE SEQUENCE</scope>
    <source>
        <strain evidence="1">Rsan-2018</strain>
    </source>
</reference>
<evidence type="ECO:0000313" key="2">
    <source>
        <dbReference type="Proteomes" id="UP000821837"/>
    </source>
</evidence>
<dbReference type="Proteomes" id="UP000821837">
    <property type="component" value="Unassembled WGS sequence"/>
</dbReference>
<comment type="caution">
    <text evidence="1">The sequence shown here is derived from an EMBL/GenBank/DDBJ whole genome shotgun (WGS) entry which is preliminary data.</text>
</comment>
<keyword evidence="2" id="KW-1185">Reference proteome</keyword>
<dbReference type="EMBL" id="JABSTV010001248">
    <property type="protein sequence ID" value="KAH7969472.1"/>
    <property type="molecule type" value="Genomic_DNA"/>
</dbReference>
<evidence type="ECO:0000313" key="1">
    <source>
        <dbReference type="EMBL" id="KAH7969472.1"/>
    </source>
</evidence>
<proteinExistence type="predicted"/>
<reference evidence="1" key="2">
    <citation type="submission" date="2021-09" db="EMBL/GenBank/DDBJ databases">
        <authorList>
            <person name="Jia N."/>
            <person name="Wang J."/>
            <person name="Shi W."/>
            <person name="Du L."/>
            <person name="Sun Y."/>
            <person name="Zhan W."/>
            <person name="Jiang J."/>
            <person name="Wang Q."/>
            <person name="Zhang B."/>
            <person name="Ji P."/>
            <person name="Sakyi L.B."/>
            <person name="Cui X."/>
            <person name="Yuan T."/>
            <person name="Jiang B."/>
            <person name="Yang W."/>
            <person name="Lam T.T.-Y."/>
            <person name="Chang Q."/>
            <person name="Ding S."/>
            <person name="Wang X."/>
            <person name="Zhu J."/>
            <person name="Ruan X."/>
            <person name="Zhao L."/>
            <person name="Wei J."/>
            <person name="Que T."/>
            <person name="Du C."/>
            <person name="Cheng J."/>
            <person name="Dai P."/>
            <person name="Han X."/>
            <person name="Huang E."/>
            <person name="Gao Y."/>
            <person name="Liu J."/>
            <person name="Shao H."/>
            <person name="Ye R."/>
            <person name="Li L."/>
            <person name="Wei W."/>
            <person name="Wang X."/>
            <person name="Wang C."/>
            <person name="Huo Q."/>
            <person name="Li W."/>
            <person name="Guo W."/>
            <person name="Chen H."/>
            <person name="Chen S."/>
            <person name="Zhou L."/>
            <person name="Zhou L."/>
            <person name="Ni X."/>
            <person name="Tian J."/>
            <person name="Zhou Y."/>
            <person name="Sheng Y."/>
            <person name="Liu T."/>
            <person name="Pan Y."/>
            <person name="Xia L."/>
            <person name="Li J."/>
            <person name="Zhao F."/>
            <person name="Cao W."/>
        </authorList>
    </citation>
    <scope>NUCLEOTIDE SEQUENCE</scope>
    <source>
        <strain evidence="1">Rsan-2018</strain>
        <tissue evidence="1">Larvae</tissue>
    </source>
</reference>